<evidence type="ECO:0000313" key="4">
    <source>
        <dbReference type="Proteomes" id="UP000053617"/>
    </source>
</evidence>
<feature type="compositionally biased region" description="Polar residues" evidence="1">
    <location>
        <begin position="122"/>
        <end position="136"/>
    </location>
</feature>
<evidence type="ECO:0000256" key="1">
    <source>
        <dbReference type="SAM" id="MobiDB-lite"/>
    </source>
</evidence>
<dbReference type="Proteomes" id="UP000053617">
    <property type="component" value="Unassembled WGS sequence"/>
</dbReference>
<protein>
    <recommendedName>
        <fullName evidence="2">5'-3' DNA helicase ZGRF1-like N-terminal domain-containing protein</fullName>
    </recommendedName>
</protein>
<feature type="region of interest" description="Disordered" evidence="1">
    <location>
        <begin position="350"/>
        <end position="444"/>
    </location>
</feature>
<evidence type="ECO:0000313" key="3">
    <source>
        <dbReference type="EMBL" id="KIX10500.1"/>
    </source>
</evidence>
<dbReference type="GO" id="GO:0035861">
    <property type="term" value="C:site of double-strand break"/>
    <property type="evidence" value="ECO:0007669"/>
    <property type="project" value="TreeGrafter"/>
</dbReference>
<feature type="region of interest" description="Disordered" evidence="1">
    <location>
        <begin position="483"/>
        <end position="506"/>
    </location>
</feature>
<name>A0A0D2JM40_9EURO</name>
<gene>
    <name evidence="3" type="ORF">Z518_01583</name>
</gene>
<dbReference type="AlphaFoldDB" id="A0A0D2JM40"/>
<feature type="region of interest" description="Disordered" evidence="1">
    <location>
        <begin position="253"/>
        <end position="316"/>
    </location>
</feature>
<feature type="compositionally biased region" description="Polar residues" evidence="1">
    <location>
        <begin position="210"/>
        <end position="224"/>
    </location>
</feature>
<dbReference type="HOGENOM" id="CLU_413333_0_0_1"/>
<dbReference type="InterPro" id="IPR018838">
    <property type="entry name" value="ZGRF1-like_N"/>
</dbReference>
<dbReference type="GO" id="GO:0006302">
    <property type="term" value="P:double-strand break repair"/>
    <property type="evidence" value="ECO:0007669"/>
    <property type="project" value="TreeGrafter"/>
</dbReference>
<dbReference type="PANTHER" id="PTHR28535">
    <property type="entry name" value="ZINC FINGER GRF-TYPE CONTAINING 1"/>
    <property type="match status" value="1"/>
</dbReference>
<dbReference type="VEuPathDB" id="FungiDB:Z518_01583"/>
<proteinExistence type="predicted"/>
<sequence length="658" mass="73291">MPTPTSTHRGALNLTVVPTQNTAPVHEFRCLYTRDLYKKAKKWHDGSLRFHTFNRRVMVYDDAKNYIGDLHYRQEEEFAEGVEIQLDRGVKVEVGERLGETQTDLAPILERPRPEKVVAQARQATGLNARPSSTGPSARPKSLLEVLGPSQGRLGHSRLSLQSPYEQRQASSRIKQAEPLPKRRRLSGDKENRSGIVMEPMRPRLPQPARPNQNKSAALSSHQTDAPIEFHEGFDISSAEELRQRRVKVVRPASLSVNGPKKSREERQATKKLTSELPKARQNSTSAYEDGPTGIALDAHENPAKPKSNKTKATVANARSTKIHTARLLLNQQKVRCKLTCLLPLSKDQISRRRSNNSDEVSLGRDSTGNAAVRDQAGSPLNRYGDKSSHDKEPSQLILLPSPSPKNSPGGDPSEGRNIFPSPLFIPDENAGPKSPSPRPILTQDDFLFPDFEDNRKPERSPIAEQVGSKTGFIAEENTQTNSCSLLDPNSPHPVPRQDNYPRLPALRTNPRTFRRVFSEVDVLEDEDFIAIPEAVGVQSREPLEVLENLASRRSSVKSKSPSRFRRCASDTAVLDKGNNDMRESNIQERSKEETGPWTAEEAFLLFDWWPTDLEKPGLWASAVQELAPQAAVSGAGRGFSTTITTARQFLRDDVNVL</sequence>
<feature type="domain" description="5'-3' DNA helicase ZGRF1-like N-terminal" evidence="2">
    <location>
        <begin position="25"/>
        <end position="105"/>
    </location>
</feature>
<dbReference type="RefSeq" id="XP_013277636.1">
    <property type="nucleotide sequence ID" value="XM_013422182.1"/>
</dbReference>
<dbReference type="STRING" id="1442369.A0A0D2JM40"/>
<dbReference type="InterPro" id="IPR052800">
    <property type="entry name" value="DNA_Repair_Helicase_ZGRF1"/>
</dbReference>
<feature type="compositionally biased region" description="Polar residues" evidence="1">
    <location>
        <begin position="159"/>
        <end position="174"/>
    </location>
</feature>
<feature type="compositionally biased region" description="Basic and acidic residues" evidence="1">
    <location>
        <begin position="384"/>
        <end position="394"/>
    </location>
</feature>
<dbReference type="OrthoDB" id="6513042at2759"/>
<dbReference type="GeneID" id="25289654"/>
<organism evidence="3 4">
    <name type="scientific">Rhinocladiella mackenziei CBS 650.93</name>
    <dbReference type="NCBI Taxonomy" id="1442369"/>
    <lineage>
        <taxon>Eukaryota</taxon>
        <taxon>Fungi</taxon>
        <taxon>Dikarya</taxon>
        <taxon>Ascomycota</taxon>
        <taxon>Pezizomycotina</taxon>
        <taxon>Eurotiomycetes</taxon>
        <taxon>Chaetothyriomycetidae</taxon>
        <taxon>Chaetothyriales</taxon>
        <taxon>Herpotrichiellaceae</taxon>
        <taxon>Rhinocladiella</taxon>
    </lineage>
</organism>
<feature type="region of interest" description="Disordered" evidence="1">
    <location>
        <begin position="103"/>
        <end position="225"/>
    </location>
</feature>
<evidence type="ECO:0000259" key="2">
    <source>
        <dbReference type="Pfam" id="PF10382"/>
    </source>
</evidence>
<dbReference type="Pfam" id="PF10382">
    <property type="entry name" value="ZGRF1-like_N"/>
    <property type="match status" value="1"/>
</dbReference>
<dbReference type="EMBL" id="KN847475">
    <property type="protein sequence ID" value="KIX10500.1"/>
    <property type="molecule type" value="Genomic_DNA"/>
</dbReference>
<dbReference type="PANTHER" id="PTHR28535:SF1">
    <property type="entry name" value="PROTEIN ZGRF1"/>
    <property type="match status" value="1"/>
</dbReference>
<accession>A0A0D2JM40</accession>
<dbReference type="GO" id="GO:0005634">
    <property type="term" value="C:nucleus"/>
    <property type="evidence" value="ECO:0007669"/>
    <property type="project" value="TreeGrafter"/>
</dbReference>
<reference evidence="3 4" key="1">
    <citation type="submission" date="2015-01" db="EMBL/GenBank/DDBJ databases">
        <title>The Genome Sequence of Rhinocladiella mackenzie CBS 650.93.</title>
        <authorList>
            <consortium name="The Broad Institute Genomics Platform"/>
            <person name="Cuomo C."/>
            <person name="de Hoog S."/>
            <person name="Gorbushina A."/>
            <person name="Stielow B."/>
            <person name="Teixiera M."/>
            <person name="Abouelleil A."/>
            <person name="Chapman S.B."/>
            <person name="Priest M."/>
            <person name="Young S.K."/>
            <person name="Wortman J."/>
            <person name="Nusbaum C."/>
            <person name="Birren B."/>
        </authorList>
    </citation>
    <scope>NUCLEOTIDE SEQUENCE [LARGE SCALE GENOMIC DNA]</scope>
    <source>
        <strain evidence="3 4">CBS 650.93</strain>
    </source>
</reference>
<keyword evidence="4" id="KW-1185">Reference proteome</keyword>